<keyword evidence="3" id="KW-0378">Hydrolase</keyword>
<dbReference type="EMBL" id="SBIW01000008">
    <property type="protein sequence ID" value="RWY49466.1"/>
    <property type="molecule type" value="Genomic_DNA"/>
</dbReference>
<evidence type="ECO:0000256" key="4">
    <source>
        <dbReference type="ARBA" id="ARBA00051722"/>
    </source>
</evidence>
<gene>
    <name evidence="5" type="ORF">EPL05_18865</name>
</gene>
<dbReference type="Pfam" id="PF19567">
    <property type="entry name" value="CpsB_CapC"/>
    <property type="match status" value="1"/>
</dbReference>
<protein>
    <recommendedName>
        <fullName evidence="2">protein-tyrosine-phosphatase</fullName>
        <ecNumber evidence="2">3.1.3.48</ecNumber>
    </recommendedName>
</protein>
<comment type="similarity">
    <text evidence="1">Belongs to the metallo-dependent hydrolases superfamily. CpsB/CapC family.</text>
</comment>
<evidence type="ECO:0000313" key="5">
    <source>
        <dbReference type="EMBL" id="RWY49466.1"/>
    </source>
</evidence>
<dbReference type="PANTHER" id="PTHR39181">
    <property type="entry name" value="TYROSINE-PROTEIN PHOSPHATASE YWQE"/>
    <property type="match status" value="1"/>
</dbReference>
<name>A0A3S3VJ77_9SPHI</name>
<dbReference type="InterPro" id="IPR016195">
    <property type="entry name" value="Pol/histidinol_Pase-like"/>
</dbReference>
<proteinExistence type="inferred from homology"/>
<dbReference type="PANTHER" id="PTHR39181:SF1">
    <property type="entry name" value="TYROSINE-PROTEIN PHOSPHATASE YWQE"/>
    <property type="match status" value="1"/>
</dbReference>
<dbReference type="EC" id="3.1.3.48" evidence="2"/>
<dbReference type="GO" id="GO:0004725">
    <property type="term" value="F:protein tyrosine phosphatase activity"/>
    <property type="evidence" value="ECO:0007669"/>
    <property type="project" value="UniProtKB-EC"/>
</dbReference>
<evidence type="ECO:0000313" key="6">
    <source>
        <dbReference type="Proteomes" id="UP000286701"/>
    </source>
</evidence>
<dbReference type="InterPro" id="IPR016667">
    <property type="entry name" value="Caps_polysacc_synth_CpsB/CapC"/>
</dbReference>
<evidence type="ECO:0000256" key="3">
    <source>
        <dbReference type="ARBA" id="ARBA00022801"/>
    </source>
</evidence>
<dbReference type="Proteomes" id="UP000286701">
    <property type="component" value="Unassembled WGS sequence"/>
</dbReference>
<dbReference type="GO" id="GO:0030145">
    <property type="term" value="F:manganese ion binding"/>
    <property type="evidence" value="ECO:0007669"/>
    <property type="project" value="InterPro"/>
</dbReference>
<reference evidence="5 6" key="1">
    <citation type="submission" date="2019-01" db="EMBL/GenBank/DDBJ databases">
        <title>Mucilaginibacter antarcticum sp. nov., isolated from antarctic soil.</title>
        <authorList>
            <person name="Yan Y.-Q."/>
            <person name="Du Z.-J."/>
        </authorList>
    </citation>
    <scope>NUCLEOTIDE SEQUENCE [LARGE SCALE GENOMIC DNA]</scope>
    <source>
        <strain evidence="5 6">F01003</strain>
    </source>
</reference>
<dbReference type="AlphaFoldDB" id="A0A3S3VJ77"/>
<evidence type="ECO:0000256" key="1">
    <source>
        <dbReference type="ARBA" id="ARBA00005750"/>
    </source>
</evidence>
<comment type="caution">
    <text evidence="5">The sequence shown here is derived from an EMBL/GenBank/DDBJ whole genome shotgun (WGS) entry which is preliminary data.</text>
</comment>
<evidence type="ECO:0000256" key="2">
    <source>
        <dbReference type="ARBA" id="ARBA00013064"/>
    </source>
</evidence>
<dbReference type="SUPFAM" id="SSF89550">
    <property type="entry name" value="PHP domain-like"/>
    <property type="match status" value="1"/>
</dbReference>
<dbReference type="PIRSF" id="PIRSF016557">
    <property type="entry name" value="Caps_synth_CpsB"/>
    <property type="match status" value="1"/>
</dbReference>
<sequence>MFGLFKRKQVKKERTLDYGPVMVDMHSHVLPGIDDGAQTPEESIVLIKKMMELGIKKIIATPHVMVDYYRNDRDSIMNALAVLKEELKNQNIDIPVEAAAEHYFDETFEKRIDERSLMTMGADNYVLFELSFINEPHNVIQMIQKMRDAGYKPILAHPERYAYMNIDRMRAIRSWGCALQLNTIALTGYYGKPTQKMAEDMIDEQIVDFISSDMHHPRHAAAFEDALTTDYIEKLLNDYPLKNKMLL</sequence>
<organism evidence="5 6">
    <name type="scientific">Mucilaginibacter gilvus</name>
    <dbReference type="NCBI Taxonomy" id="2305909"/>
    <lineage>
        <taxon>Bacteria</taxon>
        <taxon>Pseudomonadati</taxon>
        <taxon>Bacteroidota</taxon>
        <taxon>Sphingobacteriia</taxon>
        <taxon>Sphingobacteriales</taxon>
        <taxon>Sphingobacteriaceae</taxon>
        <taxon>Mucilaginibacter</taxon>
    </lineage>
</organism>
<dbReference type="OrthoDB" id="9788539at2"/>
<dbReference type="RefSeq" id="WP_128535538.1">
    <property type="nucleotide sequence ID" value="NZ_SBIW01000008.1"/>
</dbReference>
<dbReference type="Gene3D" id="3.20.20.140">
    <property type="entry name" value="Metal-dependent hydrolases"/>
    <property type="match status" value="1"/>
</dbReference>
<accession>A0A3S3VJ77</accession>
<comment type="catalytic activity">
    <reaction evidence="4">
        <text>O-phospho-L-tyrosyl-[protein] + H2O = L-tyrosyl-[protein] + phosphate</text>
        <dbReference type="Rhea" id="RHEA:10684"/>
        <dbReference type="Rhea" id="RHEA-COMP:10136"/>
        <dbReference type="Rhea" id="RHEA-COMP:20101"/>
        <dbReference type="ChEBI" id="CHEBI:15377"/>
        <dbReference type="ChEBI" id="CHEBI:43474"/>
        <dbReference type="ChEBI" id="CHEBI:46858"/>
        <dbReference type="ChEBI" id="CHEBI:61978"/>
        <dbReference type="EC" id="3.1.3.48"/>
    </reaction>
</comment>
<keyword evidence="6" id="KW-1185">Reference proteome</keyword>